<keyword evidence="3 6" id="KW-1133">Transmembrane helix</keyword>
<dbReference type="InterPro" id="IPR016439">
    <property type="entry name" value="Lag1/Lac1-like"/>
</dbReference>
<feature type="domain" description="TLC" evidence="7">
    <location>
        <begin position="118"/>
        <end position="331"/>
    </location>
</feature>
<name>A0A078KBQ4_PLAYE</name>
<comment type="subcellular location">
    <subcellularLocation>
        <location evidence="1">Membrane</location>
        <topology evidence="1">Multi-pass membrane protein</topology>
    </subcellularLocation>
</comment>
<organism evidence="9 10">
    <name type="scientific">Plasmodium yoelii</name>
    <dbReference type="NCBI Taxonomy" id="5861"/>
    <lineage>
        <taxon>Eukaryota</taxon>
        <taxon>Sar</taxon>
        <taxon>Alveolata</taxon>
        <taxon>Apicomplexa</taxon>
        <taxon>Aconoidasida</taxon>
        <taxon>Haemosporida</taxon>
        <taxon>Plasmodiidae</taxon>
        <taxon>Plasmodium</taxon>
        <taxon>Plasmodium (Vinckeia)</taxon>
    </lineage>
</organism>
<dbReference type="EMBL" id="LM993665">
    <property type="protein sequence ID" value="VTZ79368.1"/>
    <property type="molecule type" value="Genomic_DNA"/>
</dbReference>
<gene>
    <name evidence="9" type="ORF">PY17X_1108900</name>
    <name evidence="8" type="ORF">PYYM_1110000</name>
</gene>
<feature type="transmembrane region" description="Helical" evidence="6">
    <location>
        <begin position="7"/>
        <end position="26"/>
    </location>
</feature>
<dbReference type="SMART" id="SM00724">
    <property type="entry name" value="TLC"/>
    <property type="match status" value="1"/>
</dbReference>
<keyword evidence="4 5" id="KW-0472">Membrane</keyword>
<protein>
    <submittedName>
        <fullName evidence="9">Longevity-assurance (LAG1) protein, putative</fullName>
    </submittedName>
</protein>
<dbReference type="PROSITE" id="PS50922">
    <property type="entry name" value="TLC"/>
    <property type="match status" value="1"/>
</dbReference>
<dbReference type="VEuPathDB" id="PlasmoDB:PYYM_1110000"/>
<evidence type="ECO:0000256" key="6">
    <source>
        <dbReference type="SAM" id="Phobius"/>
    </source>
</evidence>
<feature type="transmembrane region" description="Helical" evidence="6">
    <location>
        <begin position="257"/>
        <end position="278"/>
    </location>
</feature>
<evidence type="ECO:0000313" key="10">
    <source>
        <dbReference type="Proteomes" id="UP000072874"/>
    </source>
</evidence>
<dbReference type="RefSeq" id="XP_022812356.1">
    <property type="nucleotide sequence ID" value="XM_022956450.1"/>
</dbReference>
<dbReference type="Pfam" id="PF03798">
    <property type="entry name" value="TRAM_LAG1_CLN8"/>
    <property type="match status" value="1"/>
</dbReference>
<dbReference type="KEGG" id="pyo:PY17X_1108900"/>
<evidence type="ECO:0000313" key="9">
    <source>
        <dbReference type="EMBL" id="VTZ79368.1"/>
    </source>
</evidence>
<evidence type="ECO:0000313" key="11">
    <source>
        <dbReference type="Proteomes" id="UP000072904"/>
    </source>
</evidence>
<dbReference type="Proteomes" id="UP000072904">
    <property type="component" value="Chromosome 11"/>
</dbReference>
<feature type="transmembrane region" description="Helical" evidence="6">
    <location>
        <begin position="301"/>
        <end position="320"/>
    </location>
</feature>
<dbReference type="VEuPathDB" id="PlasmoDB:PY17X_1108900"/>
<reference evidence="9" key="4">
    <citation type="submission" date="2019-05" db="EMBL/GenBank/DDBJ databases">
        <authorList>
            <consortium name="Pathogen Informatics"/>
        </authorList>
    </citation>
    <scope>NUCLEOTIDE SEQUENCE</scope>
    <source>
        <strain evidence="9">17X</strain>
    </source>
</reference>
<dbReference type="PANTHER" id="PTHR12560:SF0">
    <property type="entry name" value="LD18904P"/>
    <property type="match status" value="1"/>
</dbReference>
<sequence>MKLDTIFKILLLITIIFTIQEIWPLYELLKQIRDGSILFFIKEQFHKLYTFFCLYNLKTDINIFSTNINVSPNPRYFVFFVLSGCITFIVKYILNQISTLIGERLIPKRKWSPYIRGIKLGRFNVMFFNLIYFSLISIFGFISLKDQIYFPTEMGGQGNTSAYFLDYPNQKTSNLIHIYYFLNGGYLLTSVYSLLKSEKLPDFYENFLQHFCAMILVYFSYSHNLIRVGAIIMLCHDICEIFSSACRVFVDTRYKFITVSSFCILFLSWGYLRLYIFAKNCILPIHKNYNVFNSLIRVETFIWLIFLLLVILLMNVYWFVLMAKMFIHFITSGQTEDILTRVTEIEEKEKIIEMKNK</sequence>
<evidence type="ECO:0000259" key="7">
    <source>
        <dbReference type="PROSITE" id="PS50922"/>
    </source>
</evidence>
<dbReference type="VEuPathDB" id="PlasmoDB:Py17XNL_001105498"/>
<evidence type="ECO:0000256" key="4">
    <source>
        <dbReference type="ARBA" id="ARBA00023136"/>
    </source>
</evidence>
<evidence type="ECO:0000313" key="8">
    <source>
        <dbReference type="EMBL" id="CDU18783.1"/>
    </source>
</evidence>
<dbReference type="PANTHER" id="PTHR12560">
    <property type="entry name" value="LONGEVITY ASSURANCE FACTOR 1 LAG1"/>
    <property type="match status" value="1"/>
</dbReference>
<proteinExistence type="predicted"/>
<evidence type="ECO:0000256" key="1">
    <source>
        <dbReference type="ARBA" id="ARBA00004141"/>
    </source>
</evidence>
<evidence type="ECO:0000256" key="2">
    <source>
        <dbReference type="ARBA" id="ARBA00022692"/>
    </source>
</evidence>
<dbReference type="GeneID" id="34859963"/>
<reference evidence="9" key="3">
    <citation type="submission" date="2014-05" db="EMBL/GenBank/DDBJ databases">
        <authorList>
            <person name="Aslett M.A."/>
            <person name="De Silva N."/>
        </authorList>
    </citation>
    <scope>NUCLEOTIDE SEQUENCE</scope>
    <source>
        <strain evidence="9">17X</strain>
    </source>
</reference>
<feature type="transmembrane region" description="Helical" evidence="6">
    <location>
        <begin position="76"/>
        <end position="102"/>
    </location>
</feature>
<feature type="transmembrane region" description="Helical" evidence="6">
    <location>
        <begin position="123"/>
        <end position="144"/>
    </location>
</feature>
<dbReference type="GO" id="GO:0005783">
    <property type="term" value="C:endoplasmic reticulum"/>
    <property type="evidence" value="ECO:0007669"/>
    <property type="project" value="TreeGrafter"/>
</dbReference>
<reference evidence="10 11" key="1">
    <citation type="journal article" date="2014" name="BMC Biol.">
        <title>A comprehensive evaluation of rodent malaria parasite genomes and gene expression.</title>
        <authorList>
            <person name="Otto T.D."/>
            <person name="Bohme U."/>
            <person name="Jackson A.P."/>
            <person name="Hunt M."/>
            <person name="Franke-Fayard B."/>
            <person name="Hoeijmakers W.A."/>
            <person name="Religa A.A."/>
            <person name="Robertson L."/>
            <person name="Sanders M."/>
            <person name="Ogun S.A."/>
            <person name="Cunningham D."/>
            <person name="Erhart A."/>
            <person name="Billker O."/>
            <person name="Khan S.M."/>
            <person name="Stunnenberg H.G."/>
            <person name="Langhorne J."/>
            <person name="Holder A.A."/>
            <person name="Waters A.P."/>
            <person name="Newbold C.I."/>
            <person name="Pain A."/>
            <person name="Berriman M."/>
            <person name="Janse C.J."/>
        </authorList>
    </citation>
    <scope>NUCLEOTIDE SEQUENCE [LARGE SCALE GENOMIC DNA]</scope>
    <source>
        <strain evidence="9 10">17X</strain>
        <strain evidence="8 11">YM</strain>
    </source>
</reference>
<dbReference type="OMA" id="IFAKRCI"/>
<accession>A0A078KBQ4</accession>
<reference evidence="8" key="2">
    <citation type="submission" date="2014-05" db="EMBL/GenBank/DDBJ databases">
        <authorList>
            <person name="Aslett A.Martin."/>
            <person name="De Silva Nishadi"/>
        </authorList>
    </citation>
    <scope>NUCLEOTIDE SEQUENCE</scope>
    <source>
        <strain evidence="8">YM</strain>
    </source>
</reference>
<dbReference type="GO" id="GO:0016020">
    <property type="term" value="C:membrane"/>
    <property type="evidence" value="ECO:0007669"/>
    <property type="project" value="UniProtKB-SubCell"/>
</dbReference>
<evidence type="ECO:0000256" key="3">
    <source>
        <dbReference type="ARBA" id="ARBA00022989"/>
    </source>
</evidence>
<dbReference type="OrthoDB" id="537032at2759"/>
<dbReference type="InterPro" id="IPR006634">
    <property type="entry name" value="TLC-dom"/>
</dbReference>
<dbReference type="Proteomes" id="UP000072874">
    <property type="component" value="Chromosome 11"/>
</dbReference>
<dbReference type="EMBL" id="LK934639">
    <property type="protein sequence ID" value="CDU18783.1"/>
    <property type="molecule type" value="Genomic_DNA"/>
</dbReference>
<keyword evidence="2 5" id="KW-0812">Transmembrane</keyword>
<evidence type="ECO:0000256" key="5">
    <source>
        <dbReference type="PROSITE-ProRule" id="PRU00205"/>
    </source>
</evidence>
<dbReference type="GO" id="GO:0046513">
    <property type="term" value="P:ceramide biosynthetic process"/>
    <property type="evidence" value="ECO:0007669"/>
    <property type="project" value="InterPro"/>
</dbReference>
<dbReference type="GO" id="GO:0050291">
    <property type="term" value="F:sphingosine N-acyltransferase activity"/>
    <property type="evidence" value="ECO:0007669"/>
    <property type="project" value="InterPro"/>
</dbReference>
<feature type="transmembrane region" description="Helical" evidence="6">
    <location>
        <begin position="176"/>
        <end position="195"/>
    </location>
</feature>
<dbReference type="AlphaFoldDB" id="A0A078KBQ4"/>